<evidence type="ECO:0000313" key="4">
    <source>
        <dbReference type="EMBL" id="OEV38847.1"/>
    </source>
</evidence>
<protein>
    <submittedName>
        <fullName evidence="4">Uncharacterized protein</fullName>
    </submittedName>
</protein>
<dbReference type="Proteomes" id="UP000610124">
    <property type="component" value="Unassembled WGS sequence"/>
</dbReference>
<organism evidence="4 5">
    <name type="scientific">Kitasatospora aureofaciens</name>
    <name type="common">Streptomyces aureofaciens</name>
    <dbReference type="NCBI Taxonomy" id="1894"/>
    <lineage>
        <taxon>Bacteria</taxon>
        <taxon>Bacillati</taxon>
        <taxon>Actinomycetota</taxon>
        <taxon>Actinomycetes</taxon>
        <taxon>Kitasatosporales</taxon>
        <taxon>Streptomycetaceae</taxon>
        <taxon>Kitasatospora</taxon>
    </lineage>
</organism>
<dbReference type="EMBL" id="JPRF03000012">
    <property type="protein sequence ID" value="OEV38847.1"/>
    <property type="molecule type" value="Genomic_DNA"/>
</dbReference>
<dbReference type="RefSeq" id="WP_030556331.1">
    <property type="nucleotide sequence ID" value="NZ_BMUB01000030.1"/>
</dbReference>
<dbReference type="AlphaFoldDB" id="A0A1E7NDS4"/>
<keyword evidence="5" id="KW-1185">Reference proteome</keyword>
<feature type="compositionally biased region" description="Basic and acidic residues" evidence="2">
    <location>
        <begin position="85"/>
        <end position="97"/>
    </location>
</feature>
<keyword evidence="1" id="KW-0175">Coiled coil</keyword>
<reference evidence="3" key="1">
    <citation type="journal article" date="2014" name="Int. J. Syst. Evol. Microbiol.">
        <title>Complete genome sequence of Corynebacterium casei LMG S-19264T (=DSM 44701T), isolated from a smear-ripened cheese.</title>
        <authorList>
            <consortium name="US DOE Joint Genome Institute (JGI-PGF)"/>
            <person name="Walter F."/>
            <person name="Albersmeier A."/>
            <person name="Kalinowski J."/>
            <person name="Ruckert C."/>
        </authorList>
    </citation>
    <scope>NUCLEOTIDE SEQUENCE</scope>
    <source>
        <strain evidence="3">JCM 4434</strain>
    </source>
</reference>
<feature type="coiled-coil region" evidence="1">
    <location>
        <begin position="167"/>
        <end position="205"/>
    </location>
</feature>
<gene>
    <name evidence="3" type="ORF">GCM10010502_67500</name>
    <name evidence="4" type="ORF">HS99_0019475</name>
</gene>
<accession>A0A1E7NDS4</accession>
<evidence type="ECO:0000256" key="2">
    <source>
        <dbReference type="SAM" id="MobiDB-lite"/>
    </source>
</evidence>
<comment type="caution">
    <text evidence="4">The sequence shown here is derived from an EMBL/GenBank/DDBJ whole genome shotgun (WGS) entry which is preliminary data.</text>
</comment>
<evidence type="ECO:0000313" key="5">
    <source>
        <dbReference type="Proteomes" id="UP000037395"/>
    </source>
</evidence>
<accession>A0A8H9LRC0</accession>
<evidence type="ECO:0000313" key="3">
    <source>
        <dbReference type="EMBL" id="GGV03381.1"/>
    </source>
</evidence>
<dbReference type="EMBL" id="BMUB01000030">
    <property type="protein sequence ID" value="GGV03381.1"/>
    <property type="molecule type" value="Genomic_DNA"/>
</dbReference>
<dbReference type="KEGG" id="kau:B6264_22210"/>
<sequence>MYVEHGTEASTPPAHLLERVAVNTVTITAREARLRLREAQTDRQAPAPHAAPTGADLTERHLGHARPQPERAVPAVPAGHPTRPHRLEQEPVGHRAAPEQPGSGPGEIGELRRALGTARSEAFRLRDCLAGVQADLDASRQETARAVQRNDELGRDLRSSEAERQRALDLAERADALRAAAERARDDAELRAARLFAHREQAEQAAQAALAWAHQTHIARDAACADAARCQQEAAALEVMVAELRGVVTLLSAERDAARTEAQQALGQVDRWTSHALEILAVARPHDSRLPAVPDHLR</sequence>
<dbReference type="GeneID" id="97489649"/>
<dbReference type="Proteomes" id="UP000037395">
    <property type="component" value="Unassembled WGS sequence"/>
</dbReference>
<evidence type="ECO:0000256" key="1">
    <source>
        <dbReference type="SAM" id="Coils"/>
    </source>
</evidence>
<feature type="region of interest" description="Disordered" evidence="2">
    <location>
        <begin position="64"/>
        <end position="109"/>
    </location>
</feature>
<name>A0A1E7NDS4_KITAU</name>
<reference evidence="3" key="5">
    <citation type="submission" date="2020-09" db="EMBL/GenBank/DDBJ databases">
        <authorList>
            <person name="Sun Q."/>
            <person name="Ohkuma M."/>
        </authorList>
    </citation>
    <scope>NUCLEOTIDE SEQUENCE</scope>
    <source>
        <strain evidence="3">JCM 4434</strain>
    </source>
</reference>
<reference evidence="4 5" key="2">
    <citation type="submission" date="2014-07" db="EMBL/GenBank/DDBJ databases">
        <authorList>
            <person name="Zhang J.E."/>
            <person name="Yang H."/>
            <person name="Guo J."/>
            <person name="Deng Z."/>
            <person name="Luo H."/>
            <person name="Luo M."/>
            <person name="Zhao B."/>
        </authorList>
    </citation>
    <scope>NUCLEOTIDE SEQUENCE [LARGE SCALE GENOMIC DNA]</scope>
    <source>
        <strain evidence="4">ATCC 10762</strain>
        <strain evidence="5">ATCC 10762 / DSM 40127 / CCM 3239 / JCM 4008 / LMG 5968 / NBRC 12843 / NCIMB 8234 / A-377</strain>
    </source>
</reference>
<reference evidence="4" key="3">
    <citation type="submission" date="2016-08" db="EMBL/GenBank/DDBJ databases">
        <title>Sequencing, Assembly and Comparative Genomics of S. aureofaciens ATCC 10762.</title>
        <authorList>
            <person name="Gradnigo J.S."/>
            <person name="Johnson N."/>
            <person name="Somerville G.A."/>
        </authorList>
    </citation>
    <scope>NUCLEOTIDE SEQUENCE [LARGE SCALE GENOMIC DNA]</scope>
    <source>
        <strain evidence="4">ATCC 10762</strain>
    </source>
</reference>
<proteinExistence type="predicted"/>
<reference evidence="5" key="4">
    <citation type="submission" date="2016-08" db="EMBL/GenBank/DDBJ databases">
        <title>Sequencing, assembly and comparative genomics of S. aureofaciens ATCC 10762.</title>
        <authorList>
            <person name="Gradnigo J.S."/>
            <person name="Johnson N."/>
            <person name="Somerville G.A."/>
        </authorList>
    </citation>
    <scope>NUCLEOTIDE SEQUENCE [LARGE SCALE GENOMIC DNA]</scope>
    <source>
        <strain evidence="5">ATCC 10762 / DSM 40127 / CCM 3239 / JCM 4008 / LMG 5968 / NBRC 12843 / NCIMB 8234 / A-377</strain>
    </source>
</reference>